<comment type="caution">
    <text evidence="1">The sequence shown here is derived from an EMBL/GenBank/DDBJ whole genome shotgun (WGS) entry which is preliminary data.</text>
</comment>
<reference evidence="2" key="1">
    <citation type="journal article" date="2019" name="Int. J. Syst. Evol. Microbiol.">
        <title>The Global Catalogue of Microorganisms (GCM) 10K type strain sequencing project: providing services to taxonomists for standard genome sequencing and annotation.</title>
        <authorList>
            <consortium name="The Broad Institute Genomics Platform"/>
            <consortium name="The Broad Institute Genome Sequencing Center for Infectious Disease"/>
            <person name="Wu L."/>
            <person name="Ma J."/>
        </authorList>
    </citation>
    <scope>NUCLEOTIDE SEQUENCE [LARGE SCALE GENOMIC DNA]</scope>
    <source>
        <strain evidence="2">CGMCC 1.12376</strain>
    </source>
</reference>
<evidence type="ECO:0000313" key="1">
    <source>
        <dbReference type="EMBL" id="MFD1606078.1"/>
    </source>
</evidence>
<dbReference type="RefSeq" id="WP_251511947.1">
    <property type="nucleotide sequence ID" value="NZ_JAMBON010000003.1"/>
</dbReference>
<sequence>MGQRKLIFGMVAGALLGALAMQYDKETRSYTKECLNKLKDNSSELLSNPTETVHKLRESFDRVNQNFTVGAENTINALEQVETTLDRLMNKN</sequence>
<proteinExistence type="predicted"/>
<dbReference type="Proteomes" id="UP001597221">
    <property type="component" value="Unassembled WGS sequence"/>
</dbReference>
<organism evidence="1 2">
    <name type="scientific">Oceanobacillus luteolus</name>
    <dbReference type="NCBI Taxonomy" id="1274358"/>
    <lineage>
        <taxon>Bacteria</taxon>
        <taxon>Bacillati</taxon>
        <taxon>Bacillota</taxon>
        <taxon>Bacilli</taxon>
        <taxon>Bacillales</taxon>
        <taxon>Bacillaceae</taxon>
        <taxon>Oceanobacillus</taxon>
    </lineage>
</organism>
<keyword evidence="2" id="KW-1185">Reference proteome</keyword>
<gene>
    <name evidence="1" type="ORF">ACFSBH_00030</name>
</gene>
<evidence type="ECO:0000313" key="2">
    <source>
        <dbReference type="Proteomes" id="UP001597221"/>
    </source>
</evidence>
<dbReference type="EMBL" id="JBHUDE010000001">
    <property type="protein sequence ID" value="MFD1606078.1"/>
    <property type="molecule type" value="Genomic_DNA"/>
</dbReference>
<accession>A0ABW4HL28</accession>
<name>A0ABW4HL28_9BACI</name>
<protein>
    <submittedName>
        <fullName evidence="1">YtxH domain-containing protein</fullName>
    </submittedName>
</protein>